<dbReference type="Pfam" id="PF14501">
    <property type="entry name" value="HATPase_c_5"/>
    <property type="match status" value="1"/>
</dbReference>
<dbReference type="STRING" id="1423763.FC46_GL000879"/>
<organism evidence="2 3">
    <name type="scientific">Lactobacillus kalixensis DSM 16043</name>
    <dbReference type="NCBI Taxonomy" id="1423763"/>
    <lineage>
        <taxon>Bacteria</taxon>
        <taxon>Bacillati</taxon>
        <taxon>Bacillota</taxon>
        <taxon>Bacilli</taxon>
        <taxon>Lactobacillales</taxon>
        <taxon>Lactobacillaceae</taxon>
        <taxon>Lactobacillus</taxon>
    </lineage>
</organism>
<protein>
    <submittedName>
        <fullName evidence="2">Histidine kinase</fullName>
    </submittedName>
</protein>
<keyword evidence="2" id="KW-0418">Kinase</keyword>
<evidence type="ECO:0000313" key="3">
    <source>
        <dbReference type="Proteomes" id="UP000051036"/>
    </source>
</evidence>
<comment type="caution">
    <text evidence="2">The sequence shown here is derived from an EMBL/GenBank/DDBJ whole genome shotgun (WGS) entry which is preliminary data.</text>
</comment>
<evidence type="ECO:0000313" key="2">
    <source>
        <dbReference type="EMBL" id="KRL89322.1"/>
    </source>
</evidence>
<name>A0A0R1UDP6_9LACO</name>
<evidence type="ECO:0000259" key="1">
    <source>
        <dbReference type="Pfam" id="PF14501"/>
    </source>
</evidence>
<dbReference type="AlphaFoldDB" id="A0A0R1UDP6"/>
<reference evidence="2 3" key="1">
    <citation type="journal article" date="2015" name="Genome Announc.">
        <title>Expanding the biotechnology potential of lactobacilli through comparative genomics of 213 strains and associated genera.</title>
        <authorList>
            <person name="Sun Z."/>
            <person name="Harris H.M."/>
            <person name="McCann A."/>
            <person name="Guo C."/>
            <person name="Argimon S."/>
            <person name="Zhang W."/>
            <person name="Yang X."/>
            <person name="Jeffery I.B."/>
            <person name="Cooney J.C."/>
            <person name="Kagawa T.F."/>
            <person name="Liu W."/>
            <person name="Song Y."/>
            <person name="Salvetti E."/>
            <person name="Wrobel A."/>
            <person name="Rasinkangas P."/>
            <person name="Parkhill J."/>
            <person name="Rea M.C."/>
            <person name="O'Sullivan O."/>
            <person name="Ritari J."/>
            <person name="Douillard F.P."/>
            <person name="Paul Ross R."/>
            <person name="Yang R."/>
            <person name="Briner A.E."/>
            <person name="Felis G.E."/>
            <person name="de Vos W.M."/>
            <person name="Barrangou R."/>
            <person name="Klaenhammer T.R."/>
            <person name="Caufield P.W."/>
            <person name="Cui Y."/>
            <person name="Zhang H."/>
            <person name="O'Toole P.W."/>
        </authorList>
    </citation>
    <scope>NUCLEOTIDE SEQUENCE [LARGE SCALE GENOMIC DNA]</scope>
    <source>
        <strain evidence="2 3">DSM 16043</strain>
    </source>
</reference>
<dbReference type="PANTHER" id="PTHR40448:SF1">
    <property type="entry name" value="TWO-COMPONENT SENSOR HISTIDINE KINASE"/>
    <property type="match status" value="1"/>
</dbReference>
<dbReference type="InterPro" id="IPR032834">
    <property type="entry name" value="NatK-like_C"/>
</dbReference>
<proteinExistence type="predicted"/>
<gene>
    <name evidence="2" type="ORF">FC46_GL000879</name>
</gene>
<keyword evidence="3" id="KW-1185">Reference proteome</keyword>
<sequence>MQDKILEKKEQDQLKYNQHQLEEYADYLEKSEDDLRAFRHDYKNILNSLKVSAQEGDVQDVVQKLDKYTETNLNSEALLKYKDVNHVHVRSIKSIFITKMAEMYNLNIPYNFECRNDIKKLPSEIDELDLVRIIGITLDNAIEESKSLIAKENEVSAAEIQMMVYSNGTDDFEYEIRNKVIDREISTQEIQKRGFTTKKNHKGLGLANIKELETKYPDLSISYMLEDDWFDFYMAIDTEEDESE</sequence>
<dbReference type="Proteomes" id="UP000051036">
    <property type="component" value="Unassembled WGS sequence"/>
</dbReference>
<dbReference type="Gene3D" id="3.30.565.10">
    <property type="entry name" value="Histidine kinase-like ATPase, C-terminal domain"/>
    <property type="match status" value="1"/>
</dbReference>
<feature type="domain" description="Sensor histidine kinase NatK-like C-terminal" evidence="1">
    <location>
        <begin position="128"/>
        <end position="236"/>
    </location>
</feature>
<dbReference type="PANTHER" id="PTHR40448">
    <property type="entry name" value="TWO-COMPONENT SENSOR HISTIDINE KINASE"/>
    <property type="match status" value="1"/>
</dbReference>
<dbReference type="PATRIC" id="fig|1423763.3.peg.892"/>
<accession>A0A0R1UDP6</accession>
<dbReference type="EMBL" id="AZFM01000025">
    <property type="protein sequence ID" value="KRL89322.1"/>
    <property type="molecule type" value="Genomic_DNA"/>
</dbReference>
<dbReference type="InterPro" id="IPR036890">
    <property type="entry name" value="HATPase_C_sf"/>
</dbReference>
<dbReference type="GO" id="GO:0042802">
    <property type="term" value="F:identical protein binding"/>
    <property type="evidence" value="ECO:0007669"/>
    <property type="project" value="TreeGrafter"/>
</dbReference>
<dbReference type="GO" id="GO:0016301">
    <property type="term" value="F:kinase activity"/>
    <property type="evidence" value="ECO:0007669"/>
    <property type="project" value="UniProtKB-KW"/>
</dbReference>
<keyword evidence="2" id="KW-0808">Transferase</keyword>